<keyword evidence="3" id="KW-0732">Signal</keyword>
<dbReference type="AlphaFoldDB" id="A0A8H3IKC4"/>
<accession>A0A8H3IKC4</accession>
<keyword evidence="2" id="KW-0472">Membrane</keyword>
<organism evidence="4 5">
    <name type="scientific">Alectoria fallacina</name>
    <dbReference type="NCBI Taxonomy" id="1903189"/>
    <lineage>
        <taxon>Eukaryota</taxon>
        <taxon>Fungi</taxon>
        <taxon>Dikarya</taxon>
        <taxon>Ascomycota</taxon>
        <taxon>Pezizomycotina</taxon>
        <taxon>Lecanoromycetes</taxon>
        <taxon>OSLEUM clade</taxon>
        <taxon>Lecanoromycetidae</taxon>
        <taxon>Lecanorales</taxon>
        <taxon>Lecanorineae</taxon>
        <taxon>Parmeliaceae</taxon>
        <taxon>Alectoria</taxon>
    </lineage>
</organism>
<gene>
    <name evidence="4" type="ORF">ALECFALPRED_010877</name>
</gene>
<name>A0A8H3IKC4_9LECA</name>
<comment type="caution">
    <text evidence="4">The sequence shown here is derived from an EMBL/GenBank/DDBJ whole genome shotgun (WGS) entry which is preliminary data.</text>
</comment>
<dbReference type="EMBL" id="CAJPDR010000093">
    <property type="protein sequence ID" value="CAF9916824.1"/>
    <property type="molecule type" value="Genomic_DNA"/>
</dbReference>
<evidence type="ECO:0000313" key="4">
    <source>
        <dbReference type="EMBL" id="CAF9916824.1"/>
    </source>
</evidence>
<dbReference type="OrthoDB" id="5420411at2759"/>
<protein>
    <submittedName>
        <fullName evidence="4">Uncharacterized protein</fullName>
    </submittedName>
</protein>
<sequence length="1018" mass="98633">MHLVKSLLLVTLATPFTVAGPRGNGLRRRAGPGDNKDSSSFSLPITGLTPSSSTSANGQPSLISVGTAPHGTGISSAPETTQEVVVTDVVYTTLTTCPVTSLVTSGSTSFEEITTTISTVTRTSTSTLCTKCVAPPSKPALSSSSPGETAVSSLQSSIVYSLPQPSLALLSISTSSRAETLNTGGLSPILFTNTIPVIPLQTAFSSKPEVPGTAATSSSVLGFPSFVSLTASATAGVSSTLEFPGYGIVPSPISTPGSPREEIISNATSSIIPVYTAALLGNAYGGGFISTPSVYVTKLPYPNGPSSGIPPGYGSESSITIIENNVTAVFTGLEASSNSAPGPQSTTGIESPTLATTITSNGSVLISSLGASTLTTGPQSTTGIGSPTLATTITSNGSVLISSLGASTLTTGPQSTTGIESPTLVTTITSNGSVLISSLGASTLTPGPQSTTGNGLPALTATIASNVSILFGSIGASTISAKISESEGSTPTFVSLSPFGGEMGQESGSIAVPNVVSIEVPSSLGVGIEASVDSSATATAQRGNSGSGSANVVTALIAAMSPAGALTAEVNQVSNAVLSSLAAAGLPTSSVNVQVAVIGSSTTLIVGSSGATAVSSFPVSTLIGGVVTLSPVATVFPLGAGSSSFPISTPIEGAAILSPVVTVSPLGVGSPTSAPIGGAAILSPVTTVSLFGAESSNLPTSVLIGGATVQSTVAIASSIGAGVSSFQAITVAEIAGTSATSAIGFASVIEASVIPATTIAGVALSLSFSSSGVNIEATPAGSPTSGEIGATIIASLPTEQSAGPVVTLAVGSSAEQTPAAGQPAAAIPSSIIVANGNTALAVIPSPVVGANGLTSLAVFSTPIAPAAGLTTPAVLLTPIVGPNGLTSLAVVATPIVGANGLTSLAIGFETETIPATGQSNSASTPVEGFVVVQPPAFTPQVSEGIPIQANIAGSGIANIGFSSGPAESPVSGGSGSGNYSIHVLLNPTAATQFQGSAVRISFGFGVGLSGLMVFLVLL</sequence>
<evidence type="ECO:0000256" key="1">
    <source>
        <dbReference type="SAM" id="MobiDB-lite"/>
    </source>
</evidence>
<feature type="compositionally biased region" description="Polar residues" evidence="1">
    <location>
        <begin position="38"/>
        <end position="64"/>
    </location>
</feature>
<reference evidence="4" key="1">
    <citation type="submission" date="2021-03" db="EMBL/GenBank/DDBJ databases">
        <authorList>
            <person name="Tagirdzhanova G."/>
        </authorList>
    </citation>
    <scope>NUCLEOTIDE SEQUENCE</scope>
</reference>
<proteinExistence type="predicted"/>
<feature type="region of interest" description="Disordered" evidence="1">
    <location>
        <begin position="20"/>
        <end position="79"/>
    </location>
</feature>
<keyword evidence="5" id="KW-1185">Reference proteome</keyword>
<dbReference type="Proteomes" id="UP000664203">
    <property type="component" value="Unassembled WGS sequence"/>
</dbReference>
<evidence type="ECO:0000313" key="5">
    <source>
        <dbReference type="Proteomes" id="UP000664203"/>
    </source>
</evidence>
<keyword evidence="2" id="KW-0812">Transmembrane</keyword>
<feature type="transmembrane region" description="Helical" evidence="2">
    <location>
        <begin position="997"/>
        <end position="1017"/>
    </location>
</feature>
<evidence type="ECO:0000256" key="2">
    <source>
        <dbReference type="SAM" id="Phobius"/>
    </source>
</evidence>
<feature type="chain" id="PRO_5034586468" evidence="3">
    <location>
        <begin position="20"/>
        <end position="1018"/>
    </location>
</feature>
<feature type="signal peptide" evidence="3">
    <location>
        <begin position="1"/>
        <end position="19"/>
    </location>
</feature>
<keyword evidence="2" id="KW-1133">Transmembrane helix</keyword>
<evidence type="ECO:0000256" key="3">
    <source>
        <dbReference type="SAM" id="SignalP"/>
    </source>
</evidence>